<keyword evidence="5" id="KW-0949">S-adenosyl-L-methionine</keyword>
<keyword evidence="6" id="KW-0694">RNA-binding</keyword>
<protein>
    <submittedName>
        <fullName evidence="8">SSU rRNA (Adenine(1518)-N(6)/adenine(1519)-N(6))-dimethyltransferase</fullName>
        <ecNumber evidence="8">2.1.1.182</ecNumber>
    </submittedName>
</protein>
<dbReference type="SMART" id="SM00650">
    <property type="entry name" value="rADc"/>
    <property type="match status" value="1"/>
</dbReference>
<dbReference type="HAMAP" id="MF_00607">
    <property type="entry name" value="16SrRNA_methyltr_A"/>
    <property type="match status" value="1"/>
</dbReference>
<proteinExistence type="inferred from homology"/>
<dbReference type="Pfam" id="PF00398">
    <property type="entry name" value="RrnaAD"/>
    <property type="match status" value="1"/>
</dbReference>
<dbReference type="FunFam" id="1.10.8.100:FF:000001">
    <property type="entry name" value="Ribosomal RNA small subunit methyltransferase A"/>
    <property type="match status" value="1"/>
</dbReference>
<organism evidence="8">
    <name type="scientific">hydrothermal vent metagenome</name>
    <dbReference type="NCBI Taxonomy" id="652676"/>
    <lineage>
        <taxon>unclassified sequences</taxon>
        <taxon>metagenomes</taxon>
        <taxon>ecological metagenomes</taxon>
    </lineage>
</organism>
<dbReference type="Gene3D" id="1.10.8.100">
    <property type="entry name" value="Ribosomal RNA adenine dimethylase-like, domain 2"/>
    <property type="match status" value="1"/>
</dbReference>
<dbReference type="InterPro" id="IPR011530">
    <property type="entry name" value="rRNA_adenine_dimethylase"/>
</dbReference>
<evidence type="ECO:0000256" key="4">
    <source>
        <dbReference type="ARBA" id="ARBA00022679"/>
    </source>
</evidence>
<dbReference type="AlphaFoldDB" id="A0A3B0WT74"/>
<dbReference type="GO" id="GO:0003723">
    <property type="term" value="F:RNA binding"/>
    <property type="evidence" value="ECO:0007669"/>
    <property type="project" value="UniProtKB-KW"/>
</dbReference>
<evidence type="ECO:0000259" key="7">
    <source>
        <dbReference type="SMART" id="SM00650"/>
    </source>
</evidence>
<keyword evidence="2" id="KW-0698">rRNA processing</keyword>
<dbReference type="InterPro" id="IPR001737">
    <property type="entry name" value="KsgA/Erm"/>
</dbReference>
<keyword evidence="3 8" id="KW-0489">Methyltransferase</keyword>
<evidence type="ECO:0000256" key="5">
    <source>
        <dbReference type="ARBA" id="ARBA00022691"/>
    </source>
</evidence>
<dbReference type="EMBL" id="UOFC01000118">
    <property type="protein sequence ID" value="VAW46894.1"/>
    <property type="molecule type" value="Genomic_DNA"/>
</dbReference>
<dbReference type="GO" id="GO:0005829">
    <property type="term" value="C:cytosol"/>
    <property type="evidence" value="ECO:0007669"/>
    <property type="project" value="TreeGrafter"/>
</dbReference>
<sequence length="274" mass="31275">MAKQTSGRPSSHKHKKQFGQNFLNNGRIIDQIVAAIRPKMSDHMVEIGPGEAALTRPLIERVHKLDIIEIDNDLIAPLKIQFATQPAFNLHHTDALKFDYSTLLSEDKKPLRIVGNLPYNISSPLMFHLLTYAQQIQDMHFMLQKEVVDRITAKPGIKAYGRLSVMLQYACDTEYLFTVGPENFTPPPKVDSAIVRLIPHKTKPFIAKDEKTFRDIVRQSFSQKRKTLRNNLKGWLSSEQIEQCDIDPSVRAETIPIEGFVKLANLYFEQGNHT</sequence>
<feature type="domain" description="Ribosomal RNA adenine methylase transferase N-terminal" evidence="7">
    <location>
        <begin position="28"/>
        <end position="201"/>
    </location>
</feature>
<accession>A0A3B0WT74</accession>
<dbReference type="GO" id="GO:0052908">
    <property type="term" value="F:16S rRNA (adenine(1518)-N(6)/adenine(1519)-N(6))-dimethyltransferase activity"/>
    <property type="evidence" value="ECO:0007669"/>
    <property type="project" value="UniProtKB-EC"/>
</dbReference>
<evidence type="ECO:0000313" key="8">
    <source>
        <dbReference type="EMBL" id="VAW46894.1"/>
    </source>
</evidence>
<dbReference type="InterPro" id="IPR029063">
    <property type="entry name" value="SAM-dependent_MTases_sf"/>
</dbReference>
<dbReference type="Gene3D" id="3.40.50.150">
    <property type="entry name" value="Vaccinia Virus protein VP39"/>
    <property type="match status" value="1"/>
</dbReference>
<dbReference type="NCBIfam" id="TIGR00755">
    <property type="entry name" value="ksgA"/>
    <property type="match status" value="1"/>
</dbReference>
<keyword evidence="1" id="KW-0963">Cytoplasm</keyword>
<dbReference type="PANTHER" id="PTHR11727">
    <property type="entry name" value="DIMETHYLADENOSINE TRANSFERASE"/>
    <property type="match status" value="1"/>
</dbReference>
<evidence type="ECO:0000256" key="3">
    <source>
        <dbReference type="ARBA" id="ARBA00022603"/>
    </source>
</evidence>
<dbReference type="PROSITE" id="PS51689">
    <property type="entry name" value="SAM_RNA_A_N6_MT"/>
    <property type="match status" value="1"/>
</dbReference>
<evidence type="ECO:0000256" key="6">
    <source>
        <dbReference type="ARBA" id="ARBA00022884"/>
    </source>
</evidence>
<dbReference type="InterPro" id="IPR023165">
    <property type="entry name" value="rRNA_Ade_diMease-like_C"/>
</dbReference>
<dbReference type="PANTHER" id="PTHR11727:SF7">
    <property type="entry name" value="DIMETHYLADENOSINE TRANSFERASE-RELATED"/>
    <property type="match status" value="1"/>
</dbReference>
<dbReference type="SUPFAM" id="SSF53335">
    <property type="entry name" value="S-adenosyl-L-methionine-dependent methyltransferases"/>
    <property type="match status" value="1"/>
</dbReference>
<dbReference type="EC" id="2.1.1.182" evidence="8"/>
<reference evidence="8" key="1">
    <citation type="submission" date="2018-06" db="EMBL/GenBank/DDBJ databases">
        <authorList>
            <person name="Zhirakovskaya E."/>
        </authorList>
    </citation>
    <scope>NUCLEOTIDE SEQUENCE</scope>
</reference>
<evidence type="ECO:0000256" key="2">
    <source>
        <dbReference type="ARBA" id="ARBA00022552"/>
    </source>
</evidence>
<evidence type="ECO:0000256" key="1">
    <source>
        <dbReference type="ARBA" id="ARBA00022490"/>
    </source>
</evidence>
<dbReference type="InterPro" id="IPR020598">
    <property type="entry name" value="rRNA_Ade_methylase_Trfase_N"/>
</dbReference>
<keyword evidence="4 8" id="KW-0808">Transferase</keyword>
<gene>
    <name evidence="8" type="ORF">MNBD_GAMMA03-2011</name>
</gene>
<name>A0A3B0WT74_9ZZZZ</name>